<dbReference type="InterPro" id="IPR029063">
    <property type="entry name" value="SAM-dependent_MTases_sf"/>
</dbReference>
<dbReference type="InterPro" id="IPR013691">
    <property type="entry name" value="MeTrfase_14"/>
</dbReference>
<dbReference type="Pfam" id="PF00202">
    <property type="entry name" value="Aminotran_3"/>
    <property type="match status" value="1"/>
</dbReference>
<evidence type="ECO:0000313" key="5">
    <source>
        <dbReference type="EMBL" id="MCV7170925.1"/>
    </source>
</evidence>
<dbReference type="InterPro" id="IPR013630">
    <property type="entry name" value="Methyltransf_Zn-bd_dom_put"/>
</dbReference>
<feature type="domain" description="Methyltransferase putative zinc binding" evidence="3">
    <location>
        <begin position="3"/>
        <end position="57"/>
    </location>
</feature>
<dbReference type="Gene3D" id="3.90.1150.10">
    <property type="entry name" value="Aspartate Aminotransferase, domain 1"/>
    <property type="match status" value="1"/>
</dbReference>
<dbReference type="Gene3D" id="3.40.50.720">
    <property type="entry name" value="NAD(P)-binding Rossmann-like Domain"/>
    <property type="match status" value="1"/>
</dbReference>
<name>A0A9X3BNC0_9MYCO</name>
<evidence type="ECO:0000259" key="3">
    <source>
        <dbReference type="Pfam" id="PF08421"/>
    </source>
</evidence>
<reference evidence="5" key="2">
    <citation type="journal article" date="2022" name="BMC Genomics">
        <title>Comparative genome analysis of mycobacteria focusing on tRNA and non-coding RNA.</title>
        <authorList>
            <person name="Behra P.R.K."/>
            <person name="Pettersson B.M.F."/>
            <person name="Ramesh M."/>
            <person name="Das S."/>
            <person name="Dasgupta S."/>
            <person name="Kirsebom L.A."/>
        </authorList>
    </citation>
    <scope>NUCLEOTIDE SEQUENCE</scope>
    <source>
        <strain evidence="5">DSM 44615</strain>
    </source>
</reference>
<dbReference type="AlphaFoldDB" id="A0A9X3BNC0"/>
<dbReference type="PANTHER" id="PTHR43713:SF3">
    <property type="entry name" value="GLUTAMATE-1-SEMIALDEHYDE 2,1-AMINOMUTASE 1, CHLOROPLASTIC-RELATED"/>
    <property type="match status" value="1"/>
</dbReference>
<dbReference type="Gene3D" id="6.20.50.110">
    <property type="entry name" value="Methyltransferase, zinc-binding domain"/>
    <property type="match status" value="1"/>
</dbReference>
<dbReference type="GO" id="GO:0030170">
    <property type="term" value="F:pyridoxal phosphate binding"/>
    <property type="evidence" value="ECO:0007669"/>
    <property type="project" value="InterPro"/>
</dbReference>
<dbReference type="InterPro" id="IPR005814">
    <property type="entry name" value="Aminotrans_3"/>
</dbReference>
<dbReference type="InterPro" id="IPR015424">
    <property type="entry name" value="PyrdxlP-dep_Trfase"/>
</dbReference>
<evidence type="ECO:0000256" key="1">
    <source>
        <dbReference type="ARBA" id="ARBA00001933"/>
    </source>
</evidence>
<dbReference type="Pfam" id="PF08421">
    <property type="entry name" value="Methyltransf_13"/>
    <property type="match status" value="1"/>
</dbReference>
<dbReference type="SUPFAM" id="SSF53335">
    <property type="entry name" value="S-adenosyl-L-methionine-dependent methyltransferases"/>
    <property type="match status" value="1"/>
</dbReference>
<evidence type="ECO:0000313" key="6">
    <source>
        <dbReference type="Proteomes" id="UP001140293"/>
    </source>
</evidence>
<dbReference type="PANTHER" id="PTHR43713">
    <property type="entry name" value="GLUTAMATE-1-SEMIALDEHYDE 2,1-AMINOMUTASE"/>
    <property type="match status" value="1"/>
</dbReference>
<dbReference type="Gene3D" id="3.40.50.150">
    <property type="entry name" value="Vaccinia Virus protein VP39"/>
    <property type="match status" value="1"/>
</dbReference>
<feature type="domain" description="C-methyltransferase" evidence="4">
    <location>
        <begin position="206"/>
        <end position="346"/>
    </location>
</feature>
<dbReference type="EMBL" id="JACKSJ010000104">
    <property type="protein sequence ID" value="MCV7170925.1"/>
    <property type="molecule type" value="Genomic_DNA"/>
</dbReference>
<dbReference type="GO" id="GO:0008483">
    <property type="term" value="F:transaminase activity"/>
    <property type="evidence" value="ECO:0007669"/>
    <property type="project" value="InterPro"/>
</dbReference>
<keyword evidence="2" id="KW-0663">Pyridoxal phosphate</keyword>
<evidence type="ECO:0000256" key="2">
    <source>
        <dbReference type="ARBA" id="ARBA00022898"/>
    </source>
</evidence>
<keyword evidence="5" id="KW-0413">Isomerase</keyword>
<protein>
    <submittedName>
        <fullName evidence="5">Glutamate-1-semialdehyde 2,1-aminomutase</fullName>
        <ecNumber evidence="5">5.4.3.8</ecNumber>
    </submittedName>
</protein>
<evidence type="ECO:0000259" key="4">
    <source>
        <dbReference type="Pfam" id="PF08484"/>
    </source>
</evidence>
<dbReference type="InterPro" id="IPR015421">
    <property type="entry name" value="PyrdxlP-dep_Trfase_major"/>
</dbReference>
<sequence>MSCRGCGEPALHRVLDLGAVPAADHFPPASSPVRPQETAHPLAMALCPDCGLAQLSEDDTVTDEPRGIEPQALRDQAADAVARVAGQGWLTGATVREFGSPHGGSWLPLLADRGFATTPGPADVVLDCFGIMHEPDQKAAFAQRAAATRPGGVLLLQYHSLAAIVSHGQWNALRHGHFAYYSMPALVRLLAGAGMRAETVWHFDLYGGTVLVAAVHGDAPPGPEAAALLDADAAMTDPRLVGALQTAADTHASQLRGWLESERHAGRRVYAYGAASRAVALFARAGLDRSLIGGVADASPAKQDRRMPGTDVPIISPEDLQAAGPDTVLLTVPDLLPEVSSRMPALAGRWVTDERFAVPQDPSFERSRALQERLHDLVPGGAHTYARGSDQYPEFMTPVLTRGAGARVWDVDGNSYVEYGMGLRSVTLGHGYRPVVEAVSRAIADGVNFSRPTAMEVAAAEDFLSLVPGADMVKFAKNGSDVTTAAVRLARAVTGRVKVAACEQPFFSTDDWFIGTTAMNSGIPDAHVATTVRFTYNDLDSVAAALAGDDVACVILEAATATAEPAPGFLAGLRALCDRHGTLLVFDEMITGFRWSAGGAQAVYGVQPDLSCWGKAMANGFPLSALAGRREYMERGGLRTDEDRVFLLSTTHGAETASLAAFSAVVQAYRDGDPVGRMERAGRLLADGVTAAVAEHGLERHVRVIGRPSCLVFVTGDADGVPSQAYRTLFLQELLRRGVLGQSFVTSAAHTDADIEHTITAVRGALPVYRRAIDAGTVDGLLDGRPVAPAIRRTAAPRFIDARVS</sequence>
<accession>A0A9X3BNC0</accession>
<dbReference type="NCBIfam" id="NF004856">
    <property type="entry name" value="PRK06209.1"/>
    <property type="match status" value="1"/>
</dbReference>
<proteinExistence type="predicted"/>
<organism evidence="5 6">
    <name type="scientific">[Mycobacterium] manitobense</name>
    <dbReference type="NCBI Taxonomy" id="190147"/>
    <lineage>
        <taxon>Bacteria</taxon>
        <taxon>Bacillati</taxon>
        <taxon>Actinomycetota</taxon>
        <taxon>Actinomycetes</taxon>
        <taxon>Mycobacteriales</taxon>
        <taxon>Mycobacteriaceae</taxon>
        <taxon>Mycolicibacterium</taxon>
    </lineage>
</organism>
<comment type="caution">
    <text evidence="5">The sequence shown here is derived from an EMBL/GenBank/DDBJ whole genome shotgun (WGS) entry which is preliminary data.</text>
</comment>
<dbReference type="InterPro" id="IPR038576">
    <property type="entry name" value="Methyltransf_Zn-bd_dom_put_sf"/>
</dbReference>
<keyword evidence="6" id="KW-1185">Reference proteome</keyword>
<dbReference type="InterPro" id="IPR015422">
    <property type="entry name" value="PyrdxlP-dep_Trfase_small"/>
</dbReference>
<comment type="cofactor">
    <cofactor evidence="1">
        <name>pyridoxal 5'-phosphate</name>
        <dbReference type="ChEBI" id="CHEBI:597326"/>
    </cofactor>
</comment>
<reference evidence="5" key="1">
    <citation type="submission" date="2020-07" db="EMBL/GenBank/DDBJ databases">
        <authorList>
            <person name="Pettersson B.M.F."/>
            <person name="Behra P.R.K."/>
            <person name="Ramesh M."/>
            <person name="Das S."/>
            <person name="Dasgupta S."/>
            <person name="Kirsebom L.A."/>
        </authorList>
    </citation>
    <scope>NUCLEOTIDE SEQUENCE</scope>
    <source>
        <strain evidence="5">DSM 44615</strain>
    </source>
</reference>
<dbReference type="GO" id="GO:0042286">
    <property type="term" value="F:glutamate-1-semialdehyde 2,1-aminomutase activity"/>
    <property type="evidence" value="ECO:0007669"/>
    <property type="project" value="UniProtKB-EC"/>
</dbReference>
<dbReference type="SUPFAM" id="SSF53383">
    <property type="entry name" value="PLP-dependent transferases"/>
    <property type="match status" value="1"/>
</dbReference>
<dbReference type="Proteomes" id="UP001140293">
    <property type="component" value="Unassembled WGS sequence"/>
</dbReference>
<dbReference type="Pfam" id="PF08484">
    <property type="entry name" value="Methyltransf_14"/>
    <property type="match status" value="1"/>
</dbReference>
<dbReference type="Gene3D" id="3.40.640.10">
    <property type="entry name" value="Type I PLP-dependent aspartate aminotransferase-like (Major domain)"/>
    <property type="match status" value="1"/>
</dbReference>
<gene>
    <name evidence="5" type="ORF">H7I41_13485</name>
</gene>
<dbReference type="EC" id="5.4.3.8" evidence="5"/>